<sequence length="110" mass="12197">MLQKPLPPLPWNGVKEVTSLRKACLQTSWELSYVRSHFPDFTREDMDEDCLYLNIYVPVHTVSGEGGLPVLVHVHGGSNEEAMGGMLHADVLAALGDIIVITFNYRLGAF</sequence>
<organism evidence="4 5">
    <name type="scientific">Pomacea canaliculata</name>
    <name type="common">Golden apple snail</name>
    <dbReference type="NCBI Taxonomy" id="400727"/>
    <lineage>
        <taxon>Eukaryota</taxon>
        <taxon>Metazoa</taxon>
        <taxon>Spiralia</taxon>
        <taxon>Lophotrochozoa</taxon>
        <taxon>Mollusca</taxon>
        <taxon>Gastropoda</taxon>
        <taxon>Caenogastropoda</taxon>
        <taxon>Architaenioglossa</taxon>
        <taxon>Ampullarioidea</taxon>
        <taxon>Ampullariidae</taxon>
        <taxon>Pomacea</taxon>
    </lineage>
</organism>
<dbReference type="InterPro" id="IPR051093">
    <property type="entry name" value="Neuroligin/BSAL"/>
</dbReference>
<feature type="domain" description="Carboxylesterase type B" evidence="3">
    <location>
        <begin position="3"/>
        <end position="110"/>
    </location>
</feature>
<dbReference type="InterPro" id="IPR019819">
    <property type="entry name" value="Carboxylesterase_B_CS"/>
</dbReference>
<accession>A0A2T7NNJ2</accession>
<keyword evidence="5" id="KW-1185">Reference proteome</keyword>
<evidence type="ECO:0000313" key="4">
    <source>
        <dbReference type="EMBL" id="PVD22747.1"/>
    </source>
</evidence>
<dbReference type="InterPro" id="IPR029058">
    <property type="entry name" value="AB_hydrolase_fold"/>
</dbReference>
<dbReference type="Pfam" id="PF00135">
    <property type="entry name" value="COesterase"/>
    <property type="match status" value="1"/>
</dbReference>
<evidence type="ECO:0000313" key="5">
    <source>
        <dbReference type="Proteomes" id="UP000245119"/>
    </source>
</evidence>
<dbReference type="PROSITE" id="PS00941">
    <property type="entry name" value="CARBOXYLESTERASE_B_2"/>
    <property type="match status" value="1"/>
</dbReference>
<dbReference type="STRING" id="400727.A0A2T7NNJ2"/>
<dbReference type="InterPro" id="IPR002018">
    <property type="entry name" value="CarbesteraseB"/>
</dbReference>
<dbReference type="PANTHER" id="PTHR43903">
    <property type="entry name" value="NEUROLIGIN"/>
    <property type="match status" value="1"/>
</dbReference>
<proteinExistence type="inferred from homology"/>
<comment type="similarity">
    <text evidence="1">Belongs to the type-B carboxylesterase/lipase family.</text>
</comment>
<gene>
    <name evidence="4" type="ORF">C0Q70_16003</name>
</gene>
<dbReference type="Gene3D" id="3.40.50.1820">
    <property type="entry name" value="alpha/beta hydrolase"/>
    <property type="match status" value="1"/>
</dbReference>
<protein>
    <recommendedName>
        <fullName evidence="3">Carboxylesterase type B domain-containing protein</fullName>
    </recommendedName>
</protein>
<dbReference type="EMBL" id="PZQS01000010">
    <property type="protein sequence ID" value="PVD22747.1"/>
    <property type="molecule type" value="Genomic_DNA"/>
</dbReference>
<reference evidence="4 5" key="1">
    <citation type="submission" date="2018-04" db="EMBL/GenBank/DDBJ databases">
        <title>The genome of golden apple snail Pomacea canaliculata provides insight into stress tolerance and invasive adaptation.</title>
        <authorList>
            <person name="Liu C."/>
            <person name="Liu B."/>
            <person name="Ren Y."/>
            <person name="Zhang Y."/>
            <person name="Wang H."/>
            <person name="Li S."/>
            <person name="Jiang F."/>
            <person name="Yin L."/>
            <person name="Zhang G."/>
            <person name="Qian W."/>
            <person name="Fan W."/>
        </authorList>
    </citation>
    <scope>NUCLEOTIDE SEQUENCE [LARGE SCALE GENOMIC DNA]</scope>
    <source>
        <strain evidence="4">SZHN2017</strain>
        <tissue evidence="4">Muscle</tissue>
    </source>
</reference>
<dbReference type="Proteomes" id="UP000245119">
    <property type="component" value="Linkage Group LG10"/>
</dbReference>
<dbReference type="AlphaFoldDB" id="A0A2T7NNJ2"/>
<evidence type="ECO:0000259" key="3">
    <source>
        <dbReference type="Pfam" id="PF00135"/>
    </source>
</evidence>
<dbReference type="SUPFAM" id="SSF53474">
    <property type="entry name" value="alpha/beta-Hydrolases"/>
    <property type="match status" value="1"/>
</dbReference>
<evidence type="ECO:0000256" key="2">
    <source>
        <dbReference type="ARBA" id="ARBA00022729"/>
    </source>
</evidence>
<name>A0A2T7NNJ2_POMCA</name>
<feature type="non-terminal residue" evidence="4">
    <location>
        <position position="110"/>
    </location>
</feature>
<evidence type="ECO:0000256" key="1">
    <source>
        <dbReference type="ARBA" id="ARBA00005964"/>
    </source>
</evidence>
<comment type="caution">
    <text evidence="4">The sequence shown here is derived from an EMBL/GenBank/DDBJ whole genome shotgun (WGS) entry which is preliminary data.</text>
</comment>
<keyword evidence="2" id="KW-0732">Signal</keyword>